<evidence type="ECO:0000256" key="1">
    <source>
        <dbReference type="SAM" id="Phobius"/>
    </source>
</evidence>
<keyword evidence="1" id="KW-0472">Membrane</keyword>
<accession>A0A1Y1SYK7</accession>
<keyword evidence="4" id="KW-1185">Reference proteome</keyword>
<dbReference type="InterPro" id="IPR052529">
    <property type="entry name" value="Bact_Transport_Assoc"/>
</dbReference>
<feature type="transmembrane region" description="Helical" evidence="1">
    <location>
        <begin position="291"/>
        <end position="315"/>
    </location>
</feature>
<proteinExistence type="predicted"/>
<sequence>MNYNQHKPMKTPGLSPVKPNHRIQILDIWRGFAVLGIFVVNIEIMNVVFMNQDVFSEQSSGPFDTVILRISQLFFYNKFFPIFSFLFGLGIAMQLEKLKLKKKNIIFMLKRMLFLWIIGILHILLVWGGDVIHLYAILGVFICYLYRLRKRCLLILATYFLLFPFYDLIAEYIFSWINFSPEKVLANYDFNAVTEILRNGTYTEALNFRILEYFSNLPVLLIALAPIAFSMMLYGAAFVRSGQLLNLENFIFKSKKTFIWLAIITNMYRLIFLFILPNFDMYRDDFFNPIWFKLMVISDTFFGVFYIWLIAWLWFTGKLTGVLSAFQSVGKMALSNYILQSIIGVIIFNGIGFSLYQKLSLAQCFFTAIGIFIFQVILSEIWLQYFKFGPLEWCWRCLSYGKLFSIKKERS</sequence>
<feature type="transmembrane region" description="Helical" evidence="1">
    <location>
        <begin position="360"/>
        <end position="383"/>
    </location>
</feature>
<dbReference type="Proteomes" id="UP000192746">
    <property type="component" value="Unassembled WGS sequence"/>
</dbReference>
<dbReference type="AlphaFoldDB" id="A0A1Y1SYK7"/>
<feature type="transmembrane region" description="Helical" evidence="1">
    <location>
        <begin position="28"/>
        <end position="50"/>
    </location>
</feature>
<feature type="domain" description="DUF418" evidence="2">
    <location>
        <begin position="239"/>
        <end position="402"/>
    </location>
</feature>
<evidence type="ECO:0000313" key="3">
    <source>
        <dbReference type="EMBL" id="ORL43652.1"/>
    </source>
</evidence>
<feature type="transmembrane region" description="Helical" evidence="1">
    <location>
        <begin position="70"/>
        <end position="93"/>
    </location>
</feature>
<dbReference type="STRING" id="1185767.IIF7_19739"/>
<gene>
    <name evidence="3" type="ORF">IIF7_19739</name>
</gene>
<keyword evidence="1" id="KW-1133">Transmembrane helix</keyword>
<feature type="transmembrane region" description="Helical" evidence="1">
    <location>
        <begin position="258"/>
        <end position="279"/>
    </location>
</feature>
<dbReference type="EMBL" id="ARYN01000030">
    <property type="protein sequence ID" value="ORL43652.1"/>
    <property type="molecule type" value="Genomic_DNA"/>
</dbReference>
<feature type="transmembrane region" description="Helical" evidence="1">
    <location>
        <begin position="131"/>
        <end position="146"/>
    </location>
</feature>
<dbReference type="PANTHER" id="PTHR30590">
    <property type="entry name" value="INNER MEMBRANE PROTEIN"/>
    <property type="match status" value="1"/>
</dbReference>
<organism evidence="3 4">
    <name type="scientific">Zunongwangia atlantica 22II14-10F7</name>
    <dbReference type="NCBI Taxonomy" id="1185767"/>
    <lineage>
        <taxon>Bacteria</taxon>
        <taxon>Pseudomonadati</taxon>
        <taxon>Bacteroidota</taxon>
        <taxon>Flavobacteriia</taxon>
        <taxon>Flavobacteriales</taxon>
        <taxon>Flavobacteriaceae</taxon>
        <taxon>Zunongwangia</taxon>
    </lineage>
</organism>
<feature type="transmembrane region" description="Helical" evidence="1">
    <location>
        <begin position="153"/>
        <end position="177"/>
    </location>
</feature>
<feature type="transmembrane region" description="Helical" evidence="1">
    <location>
        <begin position="217"/>
        <end position="237"/>
    </location>
</feature>
<dbReference type="InterPro" id="IPR007349">
    <property type="entry name" value="DUF418"/>
</dbReference>
<comment type="caution">
    <text evidence="3">The sequence shown here is derived from an EMBL/GenBank/DDBJ whole genome shotgun (WGS) entry which is preliminary data.</text>
</comment>
<evidence type="ECO:0000259" key="2">
    <source>
        <dbReference type="Pfam" id="PF04235"/>
    </source>
</evidence>
<dbReference type="Pfam" id="PF04235">
    <property type="entry name" value="DUF418"/>
    <property type="match status" value="1"/>
</dbReference>
<protein>
    <recommendedName>
        <fullName evidence="2">DUF418 domain-containing protein</fullName>
    </recommendedName>
</protein>
<name>A0A1Y1SYK7_9FLAO</name>
<feature type="transmembrane region" description="Helical" evidence="1">
    <location>
        <begin position="105"/>
        <end position="125"/>
    </location>
</feature>
<feature type="transmembrane region" description="Helical" evidence="1">
    <location>
        <begin position="336"/>
        <end position="354"/>
    </location>
</feature>
<reference evidence="3 4" key="1">
    <citation type="submission" date="2013-04" db="EMBL/GenBank/DDBJ databases">
        <title>Zunongwangia sp. 22II14-10F7 Genome Sequencing.</title>
        <authorList>
            <person name="Lai Q."/>
            <person name="Shao Z."/>
        </authorList>
    </citation>
    <scope>NUCLEOTIDE SEQUENCE [LARGE SCALE GENOMIC DNA]</scope>
    <source>
        <strain evidence="3 4">22II14-10F7</strain>
    </source>
</reference>
<keyword evidence="1" id="KW-0812">Transmembrane</keyword>
<dbReference type="PANTHER" id="PTHR30590:SF2">
    <property type="entry name" value="INNER MEMBRANE PROTEIN"/>
    <property type="match status" value="1"/>
</dbReference>
<evidence type="ECO:0000313" key="4">
    <source>
        <dbReference type="Proteomes" id="UP000192746"/>
    </source>
</evidence>